<organism evidence="3">
    <name type="scientific">Rosellinia necatrix</name>
    <name type="common">White root-rot fungus</name>
    <dbReference type="NCBI Taxonomy" id="77044"/>
    <lineage>
        <taxon>Eukaryota</taxon>
        <taxon>Fungi</taxon>
        <taxon>Dikarya</taxon>
        <taxon>Ascomycota</taxon>
        <taxon>Pezizomycotina</taxon>
        <taxon>Sordariomycetes</taxon>
        <taxon>Xylariomycetidae</taxon>
        <taxon>Xylariales</taxon>
        <taxon>Xylariaceae</taxon>
        <taxon>Rosellinia</taxon>
    </lineage>
</organism>
<reference evidence="3" key="1">
    <citation type="submission" date="2016-03" db="EMBL/GenBank/DDBJ databases">
        <title>Draft genome sequence of Rosellinia necatrix.</title>
        <authorList>
            <person name="Kanematsu S."/>
        </authorList>
    </citation>
    <scope>NUCLEOTIDE SEQUENCE [LARGE SCALE GENOMIC DNA]</scope>
    <source>
        <strain evidence="3">W97</strain>
    </source>
</reference>
<dbReference type="Pfam" id="PF20978">
    <property type="entry name" value="Gta3"/>
    <property type="match status" value="1"/>
</dbReference>
<dbReference type="AlphaFoldDB" id="A0A1W2TL41"/>
<evidence type="ECO:0000313" key="3">
    <source>
        <dbReference type="EMBL" id="GAP89020.1"/>
    </source>
</evidence>
<sequence>MNSTICPSCRQALRHTLRNQRRSHQATASHSTAASTATLSRPSRPQPPTPAPTTTSTSQLADLLQRPSWSVRTLLPPDNNPHPPSTTSTTTTTTIIPATTLHHLLRLSALPQPRSPAEESRMLSTLGAQLGFVRAVRAVDTAGVAPLRAVRDETAAGLREQTVGLAELRGALDAEDIVGHGRRPRRRPRWPQPQPQPQSQSQSQSRLRQTQEQEQEQEQDRQQQQSRLPGEGGGVVAGRRHAQEGRDGATGQEERARNEEEDWDVLGGASEIAGGRYFVVRSAGTNSSSPNGTVG</sequence>
<proteinExistence type="predicted"/>
<feature type="compositionally biased region" description="Basic residues" evidence="1">
    <location>
        <begin position="180"/>
        <end position="189"/>
    </location>
</feature>
<feature type="compositionally biased region" description="Low complexity" evidence="1">
    <location>
        <begin position="52"/>
        <end position="61"/>
    </location>
</feature>
<gene>
    <name evidence="3" type="ORF">SAMD00023353_3401020</name>
</gene>
<dbReference type="OrthoDB" id="5522061at2759"/>
<protein>
    <submittedName>
        <fullName evidence="3">Putative a-agglutinin core protein AGA1</fullName>
    </submittedName>
</protein>
<name>A0A1W2TL41_ROSNE</name>
<evidence type="ECO:0000256" key="1">
    <source>
        <dbReference type="SAM" id="MobiDB-lite"/>
    </source>
</evidence>
<evidence type="ECO:0000259" key="2">
    <source>
        <dbReference type="Pfam" id="PF20978"/>
    </source>
</evidence>
<dbReference type="OMA" id="RIGHYQR"/>
<keyword evidence="4" id="KW-1185">Reference proteome</keyword>
<feature type="domain" description="Glutamyl-tRNA amidotransferase complex subunit Gta3" evidence="2">
    <location>
        <begin position="96"/>
        <end position="147"/>
    </location>
</feature>
<feature type="region of interest" description="Disordered" evidence="1">
    <location>
        <begin position="175"/>
        <end position="267"/>
    </location>
</feature>
<evidence type="ECO:0000313" key="4">
    <source>
        <dbReference type="Proteomes" id="UP000054516"/>
    </source>
</evidence>
<dbReference type="EMBL" id="DF977479">
    <property type="protein sequence ID" value="GAP89020.1"/>
    <property type="molecule type" value="Genomic_DNA"/>
</dbReference>
<feature type="compositionally biased region" description="Low complexity" evidence="1">
    <location>
        <begin position="25"/>
        <end position="43"/>
    </location>
</feature>
<dbReference type="Proteomes" id="UP000054516">
    <property type="component" value="Unassembled WGS sequence"/>
</dbReference>
<dbReference type="InterPro" id="IPR049545">
    <property type="entry name" value="Gta3_dom"/>
</dbReference>
<accession>A0A1W2TL41</accession>
<feature type="region of interest" description="Disordered" evidence="1">
    <location>
        <begin position="18"/>
        <end position="91"/>
    </location>
</feature>
<feature type="compositionally biased region" description="Low complexity" evidence="1">
    <location>
        <begin position="197"/>
        <end position="212"/>
    </location>
</feature>
<feature type="compositionally biased region" description="Basic and acidic residues" evidence="1">
    <location>
        <begin position="241"/>
        <end position="258"/>
    </location>
</feature>